<organism evidence="1 2">
    <name type="scientific">Archangium violaceum Cb vi76</name>
    <dbReference type="NCBI Taxonomy" id="1406225"/>
    <lineage>
        <taxon>Bacteria</taxon>
        <taxon>Pseudomonadati</taxon>
        <taxon>Myxococcota</taxon>
        <taxon>Myxococcia</taxon>
        <taxon>Myxococcales</taxon>
        <taxon>Cystobacterineae</taxon>
        <taxon>Archangiaceae</taxon>
        <taxon>Archangium</taxon>
    </lineage>
</organism>
<evidence type="ECO:0000313" key="1">
    <source>
        <dbReference type="EMBL" id="KFA94327.1"/>
    </source>
</evidence>
<accession>A0A084T0U2</accession>
<proteinExistence type="predicted"/>
<comment type="caution">
    <text evidence="1">The sequence shown here is derived from an EMBL/GenBank/DDBJ whole genome shotgun (WGS) entry which is preliminary data.</text>
</comment>
<sequence>MSATFGSASTSVPTKSTDPTKHVNYVLGMVLGQDDFTQEFSYLSERDRWLVRELLGYGTAWGLAVQCRKADKKEPPELEVMVAPGVAVSPSGQLIRVTPAQCASLHGWLAAHSEEVQKRIWKMEGSDTDNVAALRLYVVLGYRELETDKVPIPGEPCRSEDDVMAPSRLTDGFRLELRFDPPEQAEEQGIRELMRWLQLHLEPNPLAAGTTPATLDEFLGALRTQWGGKEQPAPPKKQVIPPGELEAYLRAAFRVWVTELRPEARPTSDEAKKVEDVVLLAGLDLPFILEGGQQGTWELATTDPEQVHLSEEQRPLLLSLRLLQEWLLRGLFIPVGAPPVAPQPQPKPAPPVYEVVAAGVVKGIDEPGREDTYGDLRALWTKDGEVVFTFEDYEDPQFRQSYIVKVLPKGCEAVMPPTVIFCGYMKQGFVVRVFEPNGKPMAAKKIEQLEFIIEVSTFPLGGMP</sequence>
<dbReference type="AlphaFoldDB" id="A0A084T0U2"/>
<name>A0A084T0U2_9BACT</name>
<evidence type="ECO:0000313" key="2">
    <source>
        <dbReference type="Proteomes" id="UP000028547"/>
    </source>
</evidence>
<reference evidence="1 2" key="1">
    <citation type="submission" date="2014-07" db="EMBL/GenBank/DDBJ databases">
        <title>Draft Genome Sequence of Gephyronic Acid Producer, Cystobacter violaceus Strain Cb vi76.</title>
        <authorList>
            <person name="Stevens D.C."/>
            <person name="Young J."/>
            <person name="Carmichael R."/>
            <person name="Tan J."/>
            <person name="Taylor R.E."/>
        </authorList>
    </citation>
    <scope>NUCLEOTIDE SEQUENCE [LARGE SCALE GENOMIC DNA]</scope>
    <source>
        <strain evidence="1 2">Cb vi76</strain>
    </source>
</reference>
<dbReference type="Proteomes" id="UP000028547">
    <property type="component" value="Unassembled WGS sequence"/>
</dbReference>
<gene>
    <name evidence="1" type="ORF">Q664_03255</name>
</gene>
<protein>
    <submittedName>
        <fullName evidence="1">Uncharacterized protein</fullName>
    </submittedName>
</protein>
<dbReference type="EMBL" id="JPMI01000017">
    <property type="protein sequence ID" value="KFA94327.1"/>
    <property type="molecule type" value="Genomic_DNA"/>
</dbReference>